<evidence type="ECO:0000256" key="1">
    <source>
        <dbReference type="SAM" id="MobiDB-lite"/>
    </source>
</evidence>
<proteinExistence type="predicted"/>
<feature type="compositionally biased region" description="Polar residues" evidence="1">
    <location>
        <begin position="166"/>
        <end position="183"/>
    </location>
</feature>
<dbReference type="Proteomes" id="UP001219525">
    <property type="component" value="Unassembled WGS sequence"/>
</dbReference>
<comment type="caution">
    <text evidence="2">The sequence shown here is derived from an EMBL/GenBank/DDBJ whole genome shotgun (WGS) entry which is preliminary data.</text>
</comment>
<evidence type="ECO:0000313" key="2">
    <source>
        <dbReference type="EMBL" id="KAJ7208830.1"/>
    </source>
</evidence>
<name>A0AAD6VC74_9AGAR</name>
<sequence length="275" mass="28822">MANGERRTAKGELRTAAYLRRARGGSWSTGSYGGSGARGCGVRYAACGMQQTANSRGWCGVRRSAKVRGAAGNRQQLATSELRAAGPEVAQRGRVKCQLPADGGCGEERAASTVRRTVCGKWVAIGGTQGPVRARGSGKRVQRMHEWRLAGIAQRRSSVRARHKAYSQSSNTTSRAITRSPTGSVGACKKSIRGVRTRVQGRRGGRRVVCSPGGVAGACREAAVPRTLQGGDVDHEMAARERGGRHAVTGVAGVQHAPCALLEAASGVWAYEVGA</sequence>
<feature type="region of interest" description="Disordered" evidence="1">
    <location>
        <begin position="165"/>
        <end position="187"/>
    </location>
</feature>
<dbReference type="AlphaFoldDB" id="A0AAD6VC74"/>
<organism evidence="2 3">
    <name type="scientific">Mycena pura</name>
    <dbReference type="NCBI Taxonomy" id="153505"/>
    <lineage>
        <taxon>Eukaryota</taxon>
        <taxon>Fungi</taxon>
        <taxon>Dikarya</taxon>
        <taxon>Basidiomycota</taxon>
        <taxon>Agaricomycotina</taxon>
        <taxon>Agaricomycetes</taxon>
        <taxon>Agaricomycetidae</taxon>
        <taxon>Agaricales</taxon>
        <taxon>Marasmiineae</taxon>
        <taxon>Mycenaceae</taxon>
        <taxon>Mycena</taxon>
    </lineage>
</organism>
<dbReference type="EMBL" id="JARJCW010000032">
    <property type="protein sequence ID" value="KAJ7208830.1"/>
    <property type="molecule type" value="Genomic_DNA"/>
</dbReference>
<accession>A0AAD6VC74</accession>
<evidence type="ECO:0000313" key="3">
    <source>
        <dbReference type="Proteomes" id="UP001219525"/>
    </source>
</evidence>
<gene>
    <name evidence="2" type="ORF">GGX14DRAFT_632659</name>
</gene>
<protein>
    <submittedName>
        <fullName evidence="2">Uncharacterized protein</fullName>
    </submittedName>
</protein>
<reference evidence="2" key="1">
    <citation type="submission" date="2023-03" db="EMBL/GenBank/DDBJ databases">
        <title>Massive genome expansion in bonnet fungi (Mycena s.s.) driven by repeated elements and novel gene families across ecological guilds.</title>
        <authorList>
            <consortium name="Lawrence Berkeley National Laboratory"/>
            <person name="Harder C.B."/>
            <person name="Miyauchi S."/>
            <person name="Viragh M."/>
            <person name="Kuo A."/>
            <person name="Thoen E."/>
            <person name="Andreopoulos B."/>
            <person name="Lu D."/>
            <person name="Skrede I."/>
            <person name="Drula E."/>
            <person name="Henrissat B."/>
            <person name="Morin E."/>
            <person name="Kohler A."/>
            <person name="Barry K."/>
            <person name="LaButti K."/>
            <person name="Morin E."/>
            <person name="Salamov A."/>
            <person name="Lipzen A."/>
            <person name="Mereny Z."/>
            <person name="Hegedus B."/>
            <person name="Baldrian P."/>
            <person name="Stursova M."/>
            <person name="Weitz H."/>
            <person name="Taylor A."/>
            <person name="Grigoriev I.V."/>
            <person name="Nagy L.G."/>
            <person name="Martin F."/>
            <person name="Kauserud H."/>
        </authorList>
    </citation>
    <scope>NUCLEOTIDE SEQUENCE</scope>
    <source>
        <strain evidence="2">9144</strain>
    </source>
</reference>
<keyword evidence="3" id="KW-1185">Reference proteome</keyword>